<dbReference type="InterPro" id="IPR002298">
    <property type="entry name" value="DNA_polymerase_A"/>
</dbReference>
<dbReference type="CDD" id="cd06139">
    <property type="entry name" value="DNA_polA_I_Ecoli_like_exo"/>
    <property type="match status" value="1"/>
</dbReference>
<evidence type="ECO:0000256" key="7">
    <source>
        <dbReference type="ARBA" id="ARBA00022705"/>
    </source>
</evidence>
<evidence type="ECO:0000256" key="16">
    <source>
        <dbReference type="NCBIfam" id="TIGR00593"/>
    </source>
</evidence>
<accession>A0A1I2H4Q4</accession>
<gene>
    <name evidence="17" type="primary">polA</name>
    <name evidence="21" type="ORF">SAMN04488120_101110</name>
</gene>
<dbReference type="SMART" id="SM00482">
    <property type="entry name" value="POLAc"/>
    <property type="match status" value="1"/>
</dbReference>
<dbReference type="InterPro" id="IPR036279">
    <property type="entry name" value="5-3_exonuclease_C_sf"/>
</dbReference>
<evidence type="ECO:0000259" key="20">
    <source>
        <dbReference type="SMART" id="SM00482"/>
    </source>
</evidence>
<dbReference type="PANTHER" id="PTHR10133">
    <property type="entry name" value="DNA POLYMERASE I"/>
    <property type="match status" value="1"/>
</dbReference>
<evidence type="ECO:0000256" key="6">
    <source>
        <dbReference type="ARBA" id="ARBA00022695"/>
    </source>
</evidence>
<dbReference type="CDD" id="cd09859">
    <property type="entry name" value="PIN_53EXO"/>
    <property type="match status" value="1"/>
</dbReference>
<comment type="function">
    <text evidence="17">In addition to polymerase activity, this DNA polymerase exhibits 3'-5' and 5'-3' exonuclease activity.</text>
</comment>
<reference evidence="21 22" key="1">
    <citation type="submission" date="2016-10" db="EMBL/GenBank/DDBJ databases">
        <authorList>
            <person name="de Groot N.N."/>
        </authorList>
    </citation>
    <scope>NUCLEOTIDE SEQUENCE [LARGE SCALE GENOMIC DNA]</scope>
    <source>
        <strain evidence="21 22">DSM 23609</strain>
    </source>
</reference>
<evidence type="ECO:0000256" key="15">
    <source>
        <dbReference type="ARBA" id="ARBA00049244"/>
    </source>
</evidence>
<dbReference type="NCBIfam" id="TIGR00593">
    <property type="entry name" value="pola"/>
    <property type="match status" value="1"/>
</dbReference>
<dbReference type="PROSITE" id="PS00447">
    <property type="entry name" value="DNA_POLYMERASE_A"/>
    <property type="match status" value="1"/>
</dbReference>
<dbReference type="InterPro" id="IPR008918">
    <property type="entry name" value="HhH2"/>
</dbReference>
<dbReference type="OrthoDB" id="9806424at2"/>
<dbReference type="Pfam" id="PF01612">
    <property type="entry name" value="DNA_pol_A_exo1"/>
    <property type="match status" value="1"/>
</dbReference>
<dbReference type="InterPro" id="IPR020046">
    <property type="entry name" value="5-3_exonucl_a-hlix_arch_N"/>
</dbReference>
<evidence type="ECO:0000259" key="19">
    <source>
        <dbReference type="SMART" id="SM00475"/>
    </source>
</evidence>
<dbReference type="InterPro" id="IPR002421">
    <property type="entry name" value="5-3_exonuclease"/>
</dbReference>
<dbReference type="PANTHER" id="PTHR10133:SF27">
    <property type="entry name" value="DNA POLYMERASE NU"/>
    <property type="match status" value="1"/>
</dbReference>
<evidence type="ECO:0000256" key="8">
    <source>
        <dbReference type="ARBA" id="ARBA00022722"/>
    </source>
</evidence>
<evidence type="ECO:0000256" key="10">
    <source>
        <dbReference type="ARBA" id="ARBA00022801"/>
    </source>
</evidence>
<dbReference type="CDD" id="cd08637">
    <property type="entry name" value="DNA_pol_A_pol_I_C"/>
    <property type="match status" value="1"/>
</dbReference>
<comment type="catalytic activity">
    <reaction evidence="15 17">
        <text>DNA(n) + a 2'-deoxyribonucleoside 5'-triphosphate = DNA(n+1) + diphosphate</text>
        <dbReference type="Rhea" id="RHEA:22508"/>
        <dbReference type="Rhea" id="RHEA-COMP:17339"/>
        <dbReference type="Rhea" id="RHEA-COMP:17340"/>
        <dbReference type="ChEBI" id="CHEBI:33019"/>
        <dbReference type="ChEBI" id="CHEBI:61560"/>
        <dbReference type="ChEBI" id="CHEBI:173112"/>
        <dbReference type="EC" id="2.7.7.7"/>
    </reaction>
</comment>
<evidence type="ECO:0000256" key="14">
    <source>
        <dbReference type="ARBA" id="ARBA00023204"/>
    </source>
</evidence>
<keyword evidence="9 17" id="KW-0227">DNA damage</keyword>
<dbReference type="InterPro" id="IPR001098">
    <property type="entry name" value="DNA-dir_DNA_pol_A_palm_dom"/>
</dbReference>
<protein>
    <recommendedName>
        <fullName evidence="4 16">DNA polymerase I</fullName>
        <ecNumber evidence="3 16">2.7.7.7</ecNumber>
    </recommendedName>
</protein>
<dbReference type="InterPro" id="IPR029060">
    <property type="entry name" value="PIN-like_dom_sf"/>
</dbReference>
<dbReference type="Gene3D" id="3.30.70.370">
    <property type="match status" value="1"/>
</dbReference>
<evidence type="ECO:0000256" key="17">
    <source>
        <dbReference type="RuleBase" id="RU004460"/>
    </source>
</evidence>
<dbReference type="SMART" id="SM00474">
    <property type="entry name" value="35EXOc"/>
    <property type="match status" value="1"/>
</dbReference>
<feature type="domain" description="DNA-directed DNA polymerase family A palm" evidence="20">
    <location>
        <begin position="660"/>
        <end position="866"/>
    </location>
</feature>
<dbReference type="NCBIfam" id="NF004397">
    <property type="entry name" value="PRK05755.1"/>
    <property type="match status" value="1"/>
</dbReference>
<dbReference type="SMART" id="SM00279">
    <property type="entry name" value="HhH2"/>
    <property type="match status" value="1"/>
</dbReference>
<evidence type="ECO:0000256" key="3">
    <source>
        <dbReference type="ARBA" id="ARBA00012417"/>
    </source>
</evidence>
<evidence type="ECO:0000256" key="2">
    <source>
        <dbReference type="ARBA" id="ARBA00011541"/>
    </source>
</evidence>
<keyword evidence="11 17" id="KW-0269">Exonuclease</keyword>
<evidence type="ECO:0000259" key="18">
    <source>
        <dbReference type="SMART" id="SM00474"/>
    </source>
</evidence>
<evidence type="ECO:0000313" key="22">
    <source>
        <dbReference type="Proteomes" id="UP000199771"/>
    </source>
</evidence>
<sequence length="912" mass="99560">MKPLILIDGSGWLFRAYHALPPLTNSRGEPTGAVFGMHNMLRKLLKDYAPERICVVFDPAGKTFRDTLYADYKANRTQTPEDLAAQYPAILELIDALGLPCVTVDGVEADDVIGTLAQAAAARGEDVLIVTSDKDMAQLVDGRIALLDTMKNQRLDAKGVVEKFGVPPERIVDYLALMGDSSDNIPGIPGVGPKTAAKWLAEYGSLDAIIAHAADIKGKVGDNLRAHLDRLPLARTLATIRRDVALPLTLDDLRPRPPDTARLAALFRRLEFTRLLGELADDAPAVPARTAAAAAPSGSPPTQPIVVLDDAGLEALAEALDAAELISFDTETDSLDAHRARLVGLAFAVASGRGWYVPVGHDALGAPPQLACSRVLERLRPILENPRKPKLAQHAKYDLNVLARHGVNVRGLAHDTMLQSYVLDAAANRHDLDTLARKYLNHTTISFEDVTGTGRHQLRFNQVPIDKAAAYAAEDADITLRLHQVLYPRICAEPALRRVYETIEMPLVPVLAQMERTGVKVDVPLLRTISQELAQRMDELQAQCFAEAGGEFNLGSPKQLGAILFERLKLPVLGKTPKGEPSTSEDVLAELAAHHPLPRLILDWRALQKLRSTYAEQLPQAVNPHTGRIHTSYGQAVAATGRLSSSDPNLQNIPVRTAEGRRIRQAFVAEPGQALLSIDYSQIELRLMAHFSGDARLQQAFRDGLDIHQATAAEVFGLPIAAVPAERRRAAKAINFGLIYGMSAFGLARQLGITRAEAQDYIDRFFSRYPGVRSFMEATRAAAHERGYVETLFGRRLYLKDIHSRNPGLRQYAERTAINAPLQGTAADLIKLAMIDVARFLEQNAPEVRMIMQVHDELVFEGPLPRLSALAPEIAQRMCRISPLAVPLVADWGLGPDWDASHTPIGHASSAA</sequence>
<comment type="subunit">
    <text evidence="2">Single-chain monomer with multiple functions.</text>
</comment>
<dbReference type="Gene3D" id="1.10.150.20">
    <property type="entry name" value="5' to 3' exonuclease, C-terminal subdomain"/>
    <property type="match status" value="2"/>
</dbReference>
<evidence type="ECO:0000256" key="11">
    <source>
        <dbReference type="ARBA" id="ARBA00022839"/>
    </source>
</evidence>
<dbReference type="AlphaFoldDB" id="A0A1I2H4Q4"/>
<dbReference type="InterPro" id="IPR018320">
    <property type="entry name" value="DNA_polymerase_1"/>
</dbReference>
<dbReference type="InterPro" id="IPR012337">
    <property type="entry name" value="RNaseH-like_sf"/>
</dbReference>
<dbReference type="FunFam" id="1.20.1060.10:FF:000001">
    <property type="entry name" value="DNA polymerase I"/>
    <property type="match status" value="1"/>
</dbReference>
<dbReference type="STRING" id="1076937.SAMN04488120_101110"/>
<dbReference type="Proteomes" id="UP000199771">
    <property type="component" value="Unassembled WGS sequence"/>
</dbReference>
<dbReference type="GO" id="GO:0006261">
    <property type="term" value="P:DNA-templated DNA replication"/>
    <property type="evidence" value="ECO:0007669"/>
    <property type="project" value="UniProtKB-UniRule"/>
</dbReference>
<evidence type="ECO:0000256" key="9">
    <source>
        <dbReference type="ARBA" id="ARBA00022763"/>
    </source>
</evidence>
<keyword evidence="12 17" id="KW-0239">DNA-directed DNA polymerase</keyword>
<keyword evidence="13 17" id="KW-0238">DNA-binding</keyword>
<evidence type="ECO:0000256" key="4">
    <source>
        <dbReference type="ARBA" id="ARBA00020311"/>
    </source>
</evidence>
<organism evidence="21 22">
    <name type="scientific">Fontimonas thermophila</name>
    <dbReference type="NCBI Taxonomy" id="1076937"/>
    <lineage>
        <taxon>Bacteria</taxon>
        <taxon>Pseudomonadati</taxon>
        <taxon>Pseudomonadota</taxon>
        <taxon>Gammaproteobacteria</taxon>
        <taxon>Nevskiales</taxon>
        <taxon>Nevskiaceae</taxon>
        <taxon>Fontimonas</taxon>
    </lineage>
</organism>
<feature type="domain" description="3'-5' exonuclease" evidence="18">
    <location>
        <begin position="304"/>
        <end position="491"/>
    </location>
</feature>
<dbReference type="FunFam" id="3.40.50.1010:FF:000001">
    <property type="entry name" value="DNA polymerase I"/>
    <property type="match status" value="1"/>
</dbReference>
<dbReference type="RefSeq" id="WP_091529996.1">
    <property type="nucleotide sequence ID" value="NZ_FOOC01000001.1"/>
</dbReference>
<dbReference type="SUPFAM" id="SSF47807">
    <property type="entry name" value="5' to 3' exonuclease, C-terminal subdomain"/>
    <property type="match status" value="1"/>
</dbReference>
<comment type="similarity">
    <text evidence="1 17">Belongs to the DNA polymerase type-A family.</text>
</comment>
<dbReference type="SMART" id="SM00475">
    <property type="entry name" value="53EXOc"/>
    <property type="match status" value="1"/>
</dbReference>
<proteinExistence type="inferred from homology"/>
<dbReference type="SUPFAM" id="SSF56672">
    <property type="entry name" value="DNA/RNA polymerases"/>
    <property type="match status" value="1"/>
</dbReference>
<dbReference type="InterPro" id="IPR020045">
    <property type="entry name" value="DNA_polI_H3TH"/>
</dbReference>
<dbReference type="Pfam" id="PF00476">
    <property type="entry name" value="DNA_pol_A"/>
    <property type="match status" value="1"/>
</dbReference>
<dbReference type="FunFam" id="1.10.150.20:FF:000003">
    <property type="entry name" value="DNA polymerase I"/>
    <property type="match status" value="1"/>
</dbReference>
<dbReference type="Pfam" id="PF02739">
    <property type="entry name" value="5_3_exonuc_N"/>
    <property type="match status" value="1"/>
</dbReference>
<name>A0A1I2H4Q4_9GAMM</name>
<keyword evidence="7 17" id="KW-0235">DNA replication</keyword>
<dbReference type="PRINTS" id="PR00868">
    <property type="entry name" value="DNAPOLI"/>
</dbReference>
<dbReference type="SUPFAM" id="SSF88723">
    <property type="entry name" value="PIN domain-like"/>
    <property type="match status" value="1"/>
</dbReference>
<keyword evidence="5 17" id="KW-0808">Transferase</keyword>
<evidence type="ECO:0000256" key="13">
    <source>
        <dbReference type="ARBA" id="ARBA00023125"/>
    </source>
</evidence>
<keyword evidence="14 17" id="KW-0234">DNA repair</keyword>
<dbReference type="Gene3D" id="3.30.420.10">
    <property type="entry name" value="Ribonuclease H-like superfamily/Ribonuclease H"/>
    <property type="match status" value="1"/>
</dbReference>
<dbReference type="InterPro" id="IPR002562">
    <property type="entry name" value="3'-5'_exonuclease_dom"/>
</dbReference>
<dbReference type="GO" id="GO:0003677">
    <property type="term" value="F:DNA binding"/>
    <property type="evidence" value="ECO:0007669"/>
    <property type="project" value="UniProtKB-UniRule"/>
</dbReference>
<dbReference type="Gene3D" id="1.20.1060.10">
    <property type="entry name" value="Taq DNA Polymerase, Chain T, domain 4"/>
    <property type="match status" value="1"/>
</dbReference>
<keyword evidence="6 17" id="KW-0548">Nucleotidyltransferase</keyword>
<dbReference type="EMBL" id="FOOC01000001">
    <property type="protein sequence ID" value="SFF23977.1"/>
    <property type="molecule type" value="Genomic_DNA"/>
</dbReference>
<keyword evidence="22" id="KW-1185">Reference proteome</keyword>
<dbReference type="GO" id="GO:0003887">
    <property type="term" value="F:DNA-directed DNA polymerase activity"/>
    <property type="evidence" value="ECO:0007669"/>
    <property type="project" value="UniProtKB-UniRule"/>
</dbReference>
<dbReference type="Gene3D" id="3.40.50.1010">
    <property type="entry name" value="5'-nuclease"/>
    <property type="match status" value="1"/>
</dbReference>
<evidence type="ECO:0000256" key="5">
    <source>
        <dbReference type="ARBA" id="ARBA00022679"/>
    </source>
</evidence>
<dbReference type="Pfam" id="PF01367">
    <property type="entry name" value="5_3_exonuc"/>
    <property type="match status" value="1"/>
</dbReference>
<dbReference type="FunFam" id="3.30.420.10:FF:000026">
    <property type="entry name" value="DNA polymerase I"/>
    <property type="match status" value="1"/>
</dbReference>
<evidence type="ECO:0000256" key="1">
    <source>
        <dbReference type="ARBA" id="ARBA00007705"/>
    </source>
</evidence>
<dbReference type="GO" id="GO:0008409">
    <property type="term" value="F:5'-3' exonuclease activity"/>
    <property type="evidence" value="ECO:0007669"/>
    <property type="project" value="UniProtKB-UniRule"/>
</dbReference>
<dbReference type="InterPro" id="IPR036397">
    <property type="entry name" value="RNaseH_sf"/>
</dbReference>
<dbReference type="FunFam" id="1.10.150.20:FF:000002">
    <property type="entry name" value="DNA polymerase I"/>
    <property type="match status" value="1"/>
</dbReference>
<dbReference type="GO" id="GO:0008408">
    <property type="term" value="F:3'-5' exonuclease activity"/>
    <property type="evidence" value="ECO:0007669"/>
    <property type="project" value="UniProtKB-UniRule"/>
</dbReference>
<dbReference type="EC" id="2.7.7.7" evidence="3 16"/>
<keyword evidence="8" id="KW-0540">Nuclease</keyword>
<dbReference type="CDD" id="cd09898">
    <property type="entry name" value="H3TH_53EXO"/>
    <property type="match status" value="1"/>
</dbReference>
<feature type="domain" description="5'-3' exonuclease" evidence="19">
    <location>
        <begin position="2"/>
        <end position="256"/>
    </location>
</feature>
<dbReference type="GO" id="GO:0006302">
    <property type="term" value="P:double-strand break repair"/>
    <property type="evidence" value="ECO:0007669"/>
    <property type="project" value="TreeGrafter"/>
</dbReference>
<evidence type="ECO:0000256" key="12">
    <source>
        <dbReference type="ARBA" id="ARBA00022932"/>
    </source>
</evidence>
<dbReference type="SUPFAM" id="SSF53098">
    <property type="entry name" value="Ribonuclease H-like"/>
    <property type="match status" value="1"/>
</dbReference>
<dbReference type="InterPro" id="IPR019760">
    <property type="entry name" value="DNA-dir_DNA_pol_A_CS"/>
</dbReference>
<keyword evidence="10 17" id="KW-0378">Hydrolase</keyword>
<evidence type="ECO:0000313" key="21">
    <source>
        <dbReference type="EMBL" id="SFF23977.1"/>
    </source>
</evidence>
<dbReference type="InterPro" id="IPR043502">
    <property type="entry name" value="DNA/RNA_pol_sf"/>
</dbReference>